<dbReference type="RefSeq" id="XP_046067910.1">
    <property type="nucleotide sequence ID" value="XM_046220946.1"/>
</dbReference>
<dbReference type="EMBL" id="JAJTJA010000011">
    <property type="protein sequence ID" value="KAH8691913.1"/>
    <property type="molecule type" value="Genomic_DNA"/>
</dbReference>
<evidence type="ECO:0000313" key="1">
    <source>
        <dbReference type="EMBL" id="KAH8691913.1"/>
    </source>
</evidence>
<proteinExistence type="predicted"/>
<evidence type="ECO:0008006" key="3">
    <source>
        <dbReference type="Google" id="ProtNLM"/>
    </source>
</evidence>
<comment type="caution">
    <text evidence="1">The sequence shown here is derived from an EMBL/GenBank/DDBJ whole genome shotgun (WGS) entry which is preliminary data.</text>
</comment>
<protein>
    <recommendedName>
        <fullName evidence="3">Thioesterase domain-containing protein</fullName>
    </recommendedName>
</protein>
<dbReference type="PANTHER" id="PTHR47260">
    <property type="entry name" value="UPF0644 PROTEIN PB2B4.06"/>
    <property type="match status" value="1"/>
</dbReference>
<keyword evidence="2" id="KW-1185">Reference proteome</keyword>
<dbReference type="GeneID" id="70251233"/>
<reference evidence="1" key="1">
    <citation type="submission" date="2021-12" db="EMBL/GenBank/DDBJ databases">
        <title>Convergent genome expansion in fungi linked to evolution of root-endophyte symbiosis.</title>
        <authorList>
            <consortium name="DOE Joint Genome Institute"/>
            <person name="Ke Y.-H."/>
            <person name="Bonito G."/>
            <person name="Liao H.-L."/>
            <person name="Looney B."/>
            <person name="Rojas-Flechas A."/>
            <person name="Nash J."/>
            <person name="Hameed K."/>
            <person name="Schadt C."/>
            <person name="Martin F."/>
            <person name="Crous P.W."/>
            <person name="Miettinen O."/>
            <person name="Magnuson J.K."/>
            <person name="Labbe J."/>
            <person name="Jacobson D."/>
            <person name="Doktycz M.J."/>
            <person name="Veneault-Fourrey C."/>
            <person name="Kuo A."/>
            <person name="Mondo S."/>
            <person name="Calhoun S."/>
            <person name="Riley R."/>
            <person name="Ohm R."/>
            <person name="LaButti K."/>
            <person name="Andreopoulos B."/>
            <person name="Pangilinan J."/>
            <person name="Nolan M."/>
            <person name="Tritt A."/>
            <person name="Clum A."/>
            <person name="Lipzen A."/>
            <person name="Daum C."/>
            <person name="Barry K."/>
            <person name="Grigoriev I.V."/>
            <person name="Vilgalys R."/>
        </authorList>
    </citation>
    <scope>NUCLEOTIDE SEQUENCE</scope>
    <source>
        <strain evidence="1">PMI_201</strain>
    </source>
</reference>
<evidence type="ECO:0000313" key="2">
    <source>
        <dbReference type="Proteomes" id="UP001201262"/>
    </source>
</evidence>
<dbReference type="InterPro" id="IPR052061">
    <property type="entry name" value="PTE-AB_protein"/>
</dbReference>
<dbReference type="InterPro" id="IPR029069">
    <property type="entry name" value="HotDog_dom_sf"/>
</dbReference>
<name>A0AAD4KJS0_9EURO</name>
<sequence length="176" mass="19859">MLPPARSAIQKTFRYQQQMQLYHTILSHDGDRRHPNSISARPVIDTPKNLLRTLLDGYNPTFHRHPLGHRVEALIKLNVHQQMCYYDGKLFGGYLTLLLDHILADCCQPIPAMTAYLNTTFLRSVSPGVPIRLSAWPEKIEGRKIYLTGSIQVPGTGNGELIDAVKASALFIRPRC</sequence>
<dbReference type="Proteomes" id="UP001201262">
    <property type="component" value="Unassembled WGS sequence"/>
</dbReference>
<gene>
    <name evidence="1" type="ORF">BGW36DRAFT_431155</name>
</gene>
<dbReference type="SUPFAM" id="SSF54637">
    <property type="entry name" value="Thioesterase/thiol ester dehydrase-isomerase"/>
    <property type="match status" value="1"/>
</dbReference>
<accession>A0AAD4KJS0</accession>
<dbReference type="AlphaFoldDB" id="A0AAD4KJS0"/>
<dbReference type="PANTHER" id="PTHR47260:SF6">
    <property type="entry name" value="THIOESTERASE DOMAIN-CONTAINING PROTEIN"/>
    <property type="match status" value="1"/>
</dbReference>
<organism evidence="1 2">
    <name type="scientific">Talaromyces proteolyticus</name>
    <dbReference type="NCBI Taxonomy" id="1131652"/>
    <lineage>
        <taxon>Eukaryota</taxon>
        <taxon>Fungi</taxon>
        <taxon>Dikarya</taxon>
        <taxon>Ascomycota</taxon>
        <taxon>Pezizomycotina</taxon>
        <taxon>Eurotiomycetes</taxon>
        <taxon>Eurotiomycetidae</taxon>
        <taxon>Eurotiales</taxon>
        <taxon>Trichocomaceae</taxon>
        <taxon>Talaromyces</taxon>
        <taxon>Talaromyces sect. Bacilispori</taxon>
    </lineage>
</organism>
<dbReference type="Gene3D" id="3.10.129.10">
    <property type="entry name" value="Hotdog Thioesterase"/>
    <property type="match status" value="1"/>
</dbReference>